<accession>A0A8E0IAE6</accession>
<protein>
    <submittedName>
        <fullName evidence="1">Uncharacterized protein</fullName>
    </submittedName>
</protein>
<gene>
    <name evidence="1" type="ORF">Lpp22_1145</name>
</gene>
<dbReference type="EMBL" id="ANMI01000073">
    <property type="protein sequence ID" value="EPC30461.1"/>
    <property type="molecule type" value="Genomic_DNA"/>
</dbReference>
<reference evidence="1 2" key="1">
    <citation type="journal article" date="2013" name="PLoS ONE">
        <title>Lactobacillus paracasei comparative genomics: towards species pan-genome definition and exploitation of diversity.</title>
        <authorList>
            <person name="Smokvina T."/>
            <person name="Wels M."/>
            <person name="Polka J."/>
            <person name="Chervaux C."/>
            <person name="Brisse S."/>
            <person name="Boekhorst J."/>
            <person name="van Hylckama Vlieg J.E."/>
            <person name="Siezen R.J."/>
        </authorList>
    </citation>
    <scope>NUCLEOTIDE SEQUENCE [LARGE SCALE GENOMIC DNA]</scope>
    <source>
        <strain evidence="1 2">Lpp22</strain>
    </source>
</reference>
<proteinExistence type="predicted"/>
<evidence type="ECO:0000313" key="2">
    <source>
        <dbReference type="Proteomes" id="UP000014257"/>
    </source>
</evidence>
<dbReference type="AlphaFoldDB" id="A0A8E0IAE6"/>
<sequence length="39" mass="4679">MVNARFLQEPFVDHFFFQLIGEASAVILRQYSRFFAVRQ</sequence>
<organism evidence="1 2">
    <name type="scientific">Lacticaseibacillus paracasei subsp. paracasei Lpp22</name>
    <dbReference type="NCBI Taxonomy" id="1256221"/>
    <lineage>
        <taxon>Bacteria</taxon>
        <taxon>Bacillati</taxon>
        <taxon>Bacillota</taxon>
        <taxon>Bacilli</taxon>
        <taxon>Lactobacillales</taxon>
        <taxon>Lactobacillaceae</taxon>
        <taxon>Lacticaseibacillus</taxon>
    </lineage>
</organism>
<comment type="caution">
    <text evidence="1">The sequence shown here is derived from an EMBL/GenBank/DDBJ whole genome shotgun (WGS) entry which is preliminary data.</text>
</comment>
<dbReference type="Proteomes" id="UP000014257">
    <property type="component" value="Unassembled WGS sequence"/>
</dbReference>
<evidence type="ECO:0000313" key="1">
    <source>
        <dbReference type="EMBL" id="EPC30461.1"/>
    </source>
</evidence>
<name>A0A8E0IAE6_LACPA</name>